<feature type="chain" id="PRO_5035913851" evidence="2">
    <location>
        <begin position="22"/>
        <end position="93"/>
    </location>
</feature>
<sequence length="93" mass="10584">MNRNLLIALIVFTIIASFCYSQNSSQKVDIYDIFSDAPLMYTSNSTEAPSSEATPPILCVFFRNRIHYAMAKVACVIFLVSAFSTICWWRMNN</sequence>
<dbReference type="EMBL" id="CADEPM010000004">
    <property type="protein sequence ID" value="CAB3403930.1"/>
    <property type="molecule type" value="Genomic_DNA"/>
</dbReference>
<reference evidence="3 4" key="1">
    <citation type="submission" date="2020-04" db="EMBL/GenBank/DDBJ databases">
        <authorList>
            <person name="Laetsch R D."/>
            <person name="Stevens L."/>
            <person name="Kumar S."/>
            <person name="Blaxter L. M."/>
        </authorList>
    </citation>
    <scope>NUCLEOTIDE SEQUENCE [LARGE SCALE GENOMIC DNA]</scope>
</reference>
<feature type="transmembrane region" description="Helical" evidence="1">
    <location>
        <begin position="66"/>
        <end position="89"/>
    </location>
</feature>
<proteinExistence type="predicted"/>
<dbReference type="AlphaFoldDB" id="A0A8S1ET84"/>
<accession>A0A8S1ET84</accession>
<comment type="caution">
    <text evidence="3">The sequence shown here is derived from an EMBL/GenBank/DDBJ whole genome shotgun (WGS) entry which is preliminary data.</text>
</comment>
<feature type="signal peptide" evidence="2">
    <location>
        <begin position="1"/>
        <end position="21"/>
    </location>
</feature>
<protein>
    <submittedName>
        <fullName evidence="3">Uncharacterized protein</fullName>
    </submittedName>
</protein>
<evidence type="ECO:0000313" key="4">
    <source>
        <dbReference type="Proteomes" id="UP000494206"/>
    </source>
</evidence>
<name>A0A8S1ET84_9PELO</name>
<gene>
    <name evidence="3" type="ORF">CBOVIS_LOCUS6332</name>
</gene>
<evidence type="ECO:0000313" key="3">
    <source>
        <dbReference type="EMBL" id="CAB3403930.1"/>
    </source>
</evidence>
<evidence type="ECO:0000256" key="1">
    <source>
        <dbReference type="SAM" id="Phobius"/>
    </source>
</evidence>
<keyword evidence="1" id="KW-0472">Membrane</keyword>
<keyword evidence="4" id="KW-1185">Reference proteome</keyword>
<organism evidence="3 4">
    <name type="scientific">Caenorhabditis bovis</name>
    <dbReference type="NCBI Taxonomy" id="2654633"/>
    <lineage>
        <taxon>Eukaryota</taxon>
        <taxon>Metazoa</taxon>
        <taxon>Ecdysozoa</taxon>
        <taxon>Nematoda</taxon>
        <taxon>Chromadorea</taxon>
        <taxon>Rhabditida</taxon>
        <taxon>Rhabditina</taxon>
        <taxon>Rhabditomorpha</taxon>
        <taxon>Rhabditoidea</taxon>
        <taxon>Rhabditidae</taxon>
        <taxon>Peloderinae</taxon>
        <taxon>Caenorhabditis</taxon>
    </lineage>
</organism>
<keyword evidence="2" id="KW-0732">Signal</keyword>
<dbReference type="Proteomes" id="UP000494206">
    <property type="component" value="Unassembled WGS sequence"/>
</dbReference>
<keyword evidence="1" id="KW-1133">Transmembrane helix</keyword>
<keyword evidence="1" id="KW-0812">Transmembrane</keyword>
<evidence type="ECO:0000256" key="2">
    <source>
        <dbReference type="SAM" id="SignalP"/>
    </source>
</evidence>